<feature type="non-terminal residue" evidence="1">
    <location>
        <position position="86"/>
    </location>
</feature>
<organism evidence="1">
    <name type="scientific">Tanacetum cinerariifolium</name>
    <name type="common">Dalmatian daisy</name>
    <name type="synonym">Chrysanthemum cinerariifolium</name>
    <dbReference type="NCBI Taxonomy" id="118510"/>
    <lineage>
        <taxon>Eukaryota</taxon>
        <taxon>Viridiplantae</taxon>
        <taxon>Streptophyta</taxon>
        <taxon>Embryophyta</taxon>
        <taxon>Tracheophyta</taxon>
        <taxon>Spermatophyta</taxon>
        <taxon>Magnoliopsida</taxon>
        <taxon>eudicotyledons</taxon>
        <taxon>Gunneridae</taxon>
        <taxon>Pentapetalae</taxon>
        <taxon>asterids</taxon>
        <taxon>campanulids</taxon>
        <taxon>Asterales</taxon>
        <taxon>Asteraceae</taxon>
        <taxon>Asteroideae</taxon>
        <taxon>Anthemideae</taxon>
        <taxon>Anthemidinae</taxon>
        <taxon>Tanacetum</taxon>
    </lineage>
</organism>
<gene>
    <name evidence="1" type="ORF">Tci_922718</name>
</gene>
<sequence length="86" mass="9794">QETIRSDFQESLEESYDNVDDTTESWFGGTSYLEAALAGRSNVFYSPDDGNGSRVELRELTSRRRVSNLLQSDFGTRLDLLMQSYV</sequence>
<dbReference type="EMBL" id="BKCJ011761212">
    <property type="protein sequence ID" value="GFD50749.1"/>
    <property type="molecule type" value="Genomic_DNA"/>
</dbReference>
<proteinExistence type="predicted"/>
<name>A0A699WUT8_TANCI</name>
<feature type="non-terminal residue" evidence="1">
    <location>
        <position position="1"/>
    </location>
</feature>
<dbReference type="PANTHER" id="PTHR46519:SF3">
    <property type="entry name" value="RING_U-BOX SUPERFAMILY PROTEIN"/>
    <property type="match status" value="1"/>
</dbReference>
<dbReference type="AlphaFoldDB" id="A0A699WUT8"/>
<evidence type="ECO:0000313" key="1">
    <source>
        <dbReference type="EMBL" id="GFD50749.1"/>
    </source>
</evidence>
<reference evidence="1" key="1">
    <citation type="journal article" date="2019" name="Sci. Rep.">
        <title>Draft genome of Tanacetum cinerariifolium, the natural source of mosquito coil.</title>
        <authorList>
            <person name="Yamashiro T."/>
            <person name="Shiraishi A."/>
            <person name="Satake H."/>
            <person name="Nakayama K."/>
        </authorList>
    </citation>
    <scope>NUCLEOTIDE SEQUENCE</scope>
</reference>
<accession>A0A699WUT8</accession>
<protein>
    <submittedName>
        <fullName evidence="1">Uncharacterized protein</fullName>
    </submittedName>
</protein>
<dbReference type="PANTHER" id="PTHR46519">
    <property type="entry name" value="RING/U-BOX SUPERFAMILY PROTEIN"/>
    <property type="match status" value="1"/>
</dbReference>
<comment type="caution">
    <text evidence="1">The sequence shown here is derived from an EMBL/GenBank/DDBJ whole genome shotgun (WGS) entry which is preliminary data.</text>
</comment>